<evidence type="ECO:0000313" key="2">
    <source>
        <dbReference type="EMBL" id="KAF4468497.1"/>
    </source>
</evidence>
<gene>
    <name evidence="2" type="ORF">FALBO_4614</name>
</gene>
<dbReference type="OrthoDB" id="5067586at2759"/>
<reference evidence="2 3" key="1">
    <citation type="submission" date="2020-01" db="EMBL/GenBank/DDBJ databases">
        <title>Identification and distribution of gene clusters putatively required for synthesis of sphingolipid metabolism inhibitors in phylogenetically diverse species of the filamentous fungus Fusarium.</title>
        <authorList>
            <person name="Kim H.-S."/>
            <person name="Busman M."/>
            <person name="Brown D.W."/>
            <person name="Divon H."/>
            <person name="Uhlig S."/>
            <person name="Proctor R.H."/>
        </authorList>
    </citation>
    <scope>NUCLEOTIDE SEQUENCE [LARGE SCALE GENOMIC DNA]</scope>
    <source>
        <strain evidence="2 3">NRRL 20459</strain>
    </source>
</reference>
<proteinExistence type="predicted"/>
<protein>
    <submittedName>
        <fullName evidence="2">Uncharacterized protein</fullName>
    </submittedName>
</protein>
<organism evidence="2 3">
    <name type="scientific">Fusarium albosuccineum</name>
    <dbReference type="NCBI Taxonomy" id="1237068"/>
    <lineage>
        <taxon>Eukaryota</taxon>
        <taxon>Fungi</taxon>
        <taxon>Dikarya</taxon>
        <taxon>Ascomycota</taxon>
        <taxon>Pezizomycotina</taxon>
        <taxon>Sordariomycetes</taxon>
        <taxon>Hypocreomycetidae</taxon>
        <taxon>Hypocreales</taxon>
        <taxon>Nectriaceae</taxon>
        <taxon>Fusarium</taxon>
        <taxon>Fusarium decemcellulare species complex</taxon>
    </lineage>
</organism>
<dbReference type="AlphaFoldDB" id="A0A8H4PKQ1"/>
<sequence length="213" mass="24065">MKSSNSTGDCSVCRHSHKRHVYETCAAKHCRNKIKVCGATLHYIPSAEVPNHRGWVVCKPCAVHGREGKDTDYSRYPTIGKDREGNIIILQEGLDSSGSDEDQSESNAETHWNQSQTKLETGLEALTINEEYQQGSSSSQTANADTGSVEVNVYYKKGCLRFMYLNKEVKTKPNSWFPYEAGGMTYYIFDSKDYGVRFYTFKWPSEASRGKQK</sequence>
<evidence type="ECO:0000256" key="1">
    <source>
        <dbReference type="SAM" id="MobiDB-lite"/>
    </source>
</evidence>
<comment type="caution">
    <text evidence="2">The sequence shown here is derived from an EMBL/GenBank/DDBJ whole genome shotgun (WGS) entry which is preliminary data.</text>
</comment>
<accession>A0A8H4PKQ1</accession>
<dbReference type="Proteomes" id="UP000554235">
    <property type="component" value="Unassembled WGS sequence"/>
</dbReference>
<evidence type="ECO:0000313" key="3">
    <source>
        <dbReference type="Proteomes" id="UP000554235"/>
    </source>
</evidence>
<keyword evidence="3" id="KW-1185">Reference proteome</keyword>
<name>A0A8H4PKQ1_9HYPO</name>
<feature type="region of interest" description="Disordered" evidence="1">
    <location>
        <begin position="95"/>
        <end position="115"/>
    </location>
</feature>
<dbReference type="EMBL" id="JAADYS010000605">
    <property type="protein sequence ID" value="KAF4468497.1"/>
    <property type="molecule type" value="Genomic_DNA"/>
</dbReference>